<dbReference type="AlphaFoldDB" id="A0A3P7N977"/>
<dbReference type="InterPro" id="IPR036034">
    <property type="entry name" value="PDZ_sf"/>
</dbReference>
<proteinExistence type="predicted"/>
<dbReference type="InterPro" id="IPR001478">
    <property type="entry name" value="PDZ"/>
</dbReference>
<evidence type="ECO:0000313" key="3">
    <source>
        <dbReference type="Proteomes" id="UP000281553"/>
    </source>
</evidence>
<accession>A0A3P7N977</accession>
<dbReference type="PROSITE" id="PS50106">
    <property type="entry name" value="PDZ"/>
    <property type="match status" value="1"/>
</dbReference>
<dbReference type="Pfam" id="PF00595">
    <property type="entry name" value="PDZ"/>
    <property type="match status" value="1"/>
</dbReference>
<dbReference type="Gene3D" id="2.30.42.10">
    <property type="match status" value="1"/>
</dbReference>
<dbReference type="EMBL" id="UYRU01081570">
    <property type="protein sequence ID" value="VDN31968.1"/>
    <property type="molecule type" value="Genomic_DNA"/>
</dbReference>
<evidence type="ECO:0000313" key="2">
    <source>
        <dbReference type="EMBL" id="VDN31968.1"/>
    </source>
</evidence>
<feature type="domain" description="PDZ" evidence="1">
    <location>
        <begin position="20"/>
        <end position="61"/>
    </location>
</feature>
<reference evidence="2 3" key="1">
    <citation type="submission" date="2018-11" db="EMBL/GenBank/DDBJ databases">
        <authorList>
            <consortium name="Pathogen Informatics"/>
        </authorList>
    </citation>
    <scope>NUCLEOTIDE SEQUENCE [LARGE SCALE GENOMIC DNA]</scope>
</reference>
<sequence>MWKSTCSTETGNRYTNKWSIHEIFPEGVLAKDGRLQPGDRIIAVNHKRLCNMSFEDAVNTIAHAFSGIQPIASDADLATLAAKTAT</sequence>
<dbReference type="OrthoDB" id="6273085at2759"/>
<name>A0A3P7N977_DIBLA</name>
<organism evidence="2 3">
    <name type="scientific">Dibothriocephalus latus</name>
    <name type="common">Fish tapeworm</name>
    <name type="synonym">Diphyllobothrium latum</name>
    <dbReference type="NCBI Taxonomy" id="60516"/>
    <lineage>
        <taxon>Eukaryota</taxon>
        <taxon>Metazoa</taxon>
        <taxon>Spiralia</taxon>
        <taxon>Lophotrochozoa</taxon>
        <taxon>Platyhelminthes</taxon>
        <taxon>Cestoda</taxon>
        <taxon>Eucestoda</taxon>
        <taxon>Diphyllobothriidea</taxon>
        <taxon>Diphyllobothriidae</taxon>
        <taxon>Dibothriocephalus</taxon>
    </lineage>
</organism>
<feature type="non-terminal residue" evidence="2">
    <location>
        <position position="86"/>
    </location>
</feature>
<dbReference type="CDD" id="cd00136">
    <property type="entry name" value="PDZ_canonical"/>
    <property type="match status" value="1"/>
</dbReference>
<evidence type="ECO:0000259" key="1">
    <source>
        <dbReference type="PROSITE" id="PS50106"/>
    </source>
</evidence>
<dbReference type="Proteomes" id="UP000281553">
    <property type="component" value="Unassembled WGS sequence"/>
</dbReference>
<dbReference type="SUPFAM" id="SSF50156">
    <property type="entry name" value="PDZ domain-like"/>
    <property type="match status" value="1"/>
</dbReference>
<protein>
    <recommendedName>
        <fullName evidence="1">PDZ domain-containing protein</fullName>
    </recommendedName>
</protein>
<keyword evidence="3" id="KW-1185">Reference proteome</keyword>
<gene>
    <name evidence="2" type="ORF">DILT_LOCUS15873</name>
</gene>